<dbReference type="InterPro" id="IPR011992">
    <property type="entry name" value="EF-hand-dom_pair"/>
</dbReference>
<protein>
    <recommendedName>
        <fullName evidence="3">EF-hand domain-containing protein</fullName>
    </recommendedName>
</protein>
<gene>
    <name evidence="1" type="ORF">BSTOLATCC_MIC37796</name>
</gene>
<dbReference type="EMBL" id="CAJZBQ010000037">
    <property type="protein sequence ID" value="CAG9325050.1"/>
    <property type="molecule type" value="Genomic_DNA"/>
</dbReference>
<dbReference type="SUPFAM" id="SSF47473">
    <property type="entry name" value="EF-hand"/>
    <property type="match status" value="1"/>
</dbReference>
<comment type="caution">
    <text evidence="1">The sequence shown here is derived from an EMBL/GenBank/DDBJ whole genome shotgun (WGS) entry which is preliminary data.</text>
</comment>
<name>A0AAU9JLI6_9CILI</name>
<accession>A0AAU9JLI6</accession>
<keyword evidence="2" id="KW-1185">Reference proteome</keyword>
<evidence type="ECO:0008006" key="3">
    <source>
        <dbReference type="Google" id="ProtNLM"/>
    </source>
</evidence>
<dbReference type="AlphaFoldDB" id="A0AAU9JLI6"/>
<evidence type="ECO:0000313" key="2">
    <source>
        <dbReference type="Proteomes" id="UP001162131"/>
    </source>
</evidence>
<dbReference type="Proteomes" id="UP001162131">
    <property type="component" value="Unassembled WGS sequence"/>
</dbReference>
<organism evidence="1 2">
    <name type="scientific">Blepharisma stoltei</name>
    <dbReference type="NCBI Taxonomy" id="1481888"/>
    <lineage>
        <taxon>Eukaryota</taxon>
        <taxon>Sar</taxon>
        <taxon>Alveolata</taxon>
        <taxon>Ciliophora</taxon>
        <taxon>Postciliodesmatophora</taxon>
        <taxon>Heterotrichea</taxon>
        <taxon>Heterotrichida</taxon>
        <taxon>Blepharismidae</taxon>
        <taxon>Blepharisma</taxon>
    </lineage>
</organism>
<reference evidence="1" key="1">
    <citation type="submission" date="2021-09" db="EMBL/GenBank/DDBJ databases">
        <authorList>
            <consortium name="AG Swart"/>
            <person name="Singh M."/>
            <person name="Singh A."/>
            <person name="Seah K."/>
            <person name="Emmerich C."/>
        </authorList>
    </citation>
    <scope>NUCLEOTIDE SEQUENCE</scope>
    <source>
        <strain evidence="1">ATCC30299</strain>
    </source>
</reference>
<sequence length="144" mass="17596">MNQGLVGNRAHYRDIFNLFAVQGKITRDKLEEMFQRVRLNPSPEEMEKYIQLVFENRNYATFDDFLKLFKMRCVSHEYTSEEIFKGFLLLSDNERRLHISKIEELIKEQVKDYRERQFLMEHMSHFTDENGWVNYQEFVNSSFY</sequence>
<proteinExistence type="predicted"/>
<dbReference type="Gene3D" id="1.10.238.10">
    <property type="entry name" value="EF-hand"/>
    <property type="match status" value="1"/>
</dbReference>
<evidence type="ECO:0000313" key="1">
    <source>
        <dbReference type="EMBL" id="CAG9325050.1"/>
    </source>
</evidence>